<feature type="region of interest" description="Disordered" evidence="1">
    <location>
        <begin position="56"/>
        <end position="117"/>
    </location>
</feature>
<evidence type="ECO:0000256" key="1">
    <source>
        <dbReference type="SAM" id="MobiDB-lite"/>
    </source>
</evidence>
<feature type="compositionally biased region" description="Basic residues" evidence="1">
    <location>
        <begin position="70"/>
        <end position="94"/>
    </location>
</feature>
<gene>
    <name evidence="2" type="ORF">CT0861_02670</name>
</gene>
<evidence type="ECO:0000313" key="3">
    <source>
        <dbReference type="Proteomes" id="UP000076552"/>
    </source>
</evidence>
<evidence type="ECO:0000313" key="2">
    <source>
        <dbReference type="EMBL" id="KZL65708.1"/>
    </source>
</evidence>
<comment type="caution">
    <text evidence="2">The sequence shown here is derived from an EMBL/GenBank/DDBJ whole genome shotgun (WGS) entry which is preliminary data.</text>
</comment>
<keyword evidence="3" id="KW-1185">Reference proteome</keyword>
<sequence>MPRRFQLARVELPRGEFMSNGTYGAGGVGNYESISPIIGAKYDDRTGESQYVPETWPKNWCRRTPDRPRRPSRYLHPGHRGYRRRPARNRKPQRHNSALRPVPGHELRRAPLFSPPP</sequence>
<reference evidence="2 3" key="1">
    <citation type="submission" date="2015-06" db="EMBL/GenBank/DDBJ databases">
        <title>Survival trade-offs in plant roots during colonization by closely related pathogenic and mutualistic fungi.</title>
        <authorList>
            <person name="Hacquard S."/>
            <person name="Kracher B."/>
            <person name="Hiruma K."/>
            <person name="Weinman A."/>
            <person name="Muench P."/>
            <person name="Garrido Oter R."/>
            <person name="Ver Loren van Themaat E."/>
            <person name="Dallerey J.-F."/>
            <person name="Damm U."/>
            <person name="Henrissat B."/>
            <person name="Lespinet O."/>
            <person name="Thon M."/>
            <person name="Kemen E."/>
            <person name="McHardy A.C."/>
            <person name="Schulze-Lefert P."/>
            <person name="O'Connell R.J."/>
        </authorList>
    </citation>
    <scope>NUCLEOTIDE SEQUENCE [LARGE SCALE GENOMIC DNA]</scope>
    <source>
        <strain evidence="2 3">0861</strain>
    </source>
</reference>
<protein>
    <submittedName>
        <fullName evidence="2">Uncharacterized protein</fullName>
    </submittedName>
</protein>
<dbReference type="EMBL" id="LFIV01000207">
    <property type="protein sequence ID" value="KZL65708.1"/>
    <property type="molecule type" value="Genomic_DNA"/>
</dbReference>
<accession>A0A166NIA7</accession>
<dbReference type="Proteomes" id="UP000076552">
    <property type="component" value="Unassembled WGS sequence"/>
</dbReference>
<organism evidence="2 3">
    <name type="scientific">Colletotrichum tofieldiae</name>
    <dbReference type="NCBI Taxonomy" id="708197"/>
    <lineage>
        <taxon>Eukaryota</taxon>
        <taxon>Fungi</taxon>
        <taxon>Dikarya</taxon>
        <taxon>Ascomycota</taxon>
        <taxon>Pezizomycotina</taxon>
        <taxon>Sordariomycetes</taxon>
        <taxon>Hypocreomycetidae</taxon>
        <taxon>Glomerellales</taxon>
        <taxon>Glomerellaceae</taxon>
        <taxon>Colletotrichum</taxon>
        <taxon>Colletotrichum spaethianum species complex</taxon>
    </lineage>
</organism>
<proteinExistence type="predicted"/>
<name>A0A166NIA7_9PEZI</name>
<dbReference type="AlphaFoldDB" id="A0A166NIA7"/>